<proteinExistence type="predicted"/>
<organism evidence="2 3">
    <name type="scientific">Methylacidiphilum fumariolicum (strain SolV)</name>
    <dbReference type="NCBI Taxonomy" id="1156937"/>
    <lineage>
        <taxon>Bacteria</taxon>
        <taxon>Pseudomonadati</taxon>
        <taxon>Verrucomicrobiota</taxon>
        <taxon>Methylacidiphilae</taxon>
        <taxon>Methylacidiphilales</taxon>
        <taxon>Methylacidiphilaceae</taxon>
        <taxon>Methylacidiphilum (ex Ratnadevi et al. 2023)</taxon>
    </lineage>
</organism>
<dbReference type="eggNOG" id="COG1943">
    <property type="taxonomic scope" value="Bacteria"/>
</dbReference>
<dbReference type="GO" id="GO:0006313">
    <property type="term" value="P:DNA transposition"/>
    <property type="evidence" value="ECO:0007669"/>
    <property type="project" value="InterPro"/>
</dbReference>
<dbReference type="Gene3D" id="3.30.70.1290">
    <property type="entry name" value="Transposase IS200-like"/>
    <property type="match status" value="1"/>
</dbReference>
<dbReference type="GO" id="GO:0004803">
    <property type="term" value="F:transposase activity"/>
    <property type="evidence" value="ECO:0007669"/>
    <property type="project" value="InterPro"/>
</dbReference>
<evidence type="ECO:0000313" key="3">
    <source>
        <dbReference type="Proteomes" id="UP000004837"/>
    </source>
</evidence>
<name>I0JYA9_METFB</name>
<accession>I0JYA9</accession>
<dbReference type="Proteomes" id="UP000004837">
    <property type="component" value="Unassembled WGS sequence"/>
</dbReference>
<protein>
    <recommendedName>
        <fullName evidence="1">Transposase IS200-like domain-containing protein</fullName>
    </recommendedName>
</protein>
<dbReference type="EMBL" id="CAHT01000055">
    <property type="protein sequence ID" value="CCG92228.1"/>
    <property type="molecule type" value="Genomic_DNA"/>
</dbReference>
<evidence type="ECO:0000313" key="2">
    <source>
        <dbReference type="EMBL" id="CCG92228.1"/>
    </source>
</evidence>
<evidence type="ECO:0000259" key="1">
    <source>
        <dbReference type="Pfam" id="PF01797"/>
    </source>
</evidence>
<dbReference type="InterPro" id="IPR002686">
    <property type="entry name" value="Transposase_17"/>
</dbReference>
<dbReference type="Pfam" id="PF01797">
    <property type="entry name" value="Y1_Tnp"/>
    <property type="match status" value="1"/>
</dbReference>
<feature type="domain" description="Transposase IS200-like" evidence="1">
    <location>
        <begin position="13"/>
        <end position="50"/>
    </location>
</feature>
<dbReference type="RefSeq" id="WP_009059781.1">
    <property type="nucleotide sequence ID" value="NZ_CAHT01000055.1"/>
</dbReference>
<dbReference type="GO" id="GO:0003677">
    <property type="term" value="F:DNA binding"/>
    <property type="evidence" value="ECO:0007669"/>
    <property type="project" value="InterPro"/>
</dbReference>
<reference evidence="2 3" key="1">
    <citation type="journal article" date="2012" name="J. Bacteriol.">
        <title>Draft Genome Sequence of the Volcano-Inhabiting Thermoacidophilic Methanotroph Methylacidiphilum fumariolicum Strain SolV.</title>
        <authorList>
            <person name="Khadem A.F."/>
            <person name="Wieczorek A.S."/>
            <person name="Pol A."/>
            <person name="Vuilleumier S."/>
            <person name="Harhangi H.R."/>
            <person name="Dunfield P.F."/>
            <person name="Kalyuzhnaya M.G."/>
            <person name="Murrell J.C."/>
            <person name="Francoijs K.-J."/>
            <person name="Stunnenberg H.G."/>
            <person name="Stein L.Y."/>
            <person name="DiSpirito A.A."/>
            <person name="Semrau J.D."/>
            <person name="Lajus A."/>
            <person name="Medigue C."/>
            <person name="Klotz M.G."/>
            <person name="Jetten M.S.M."/>
            <person name="Op den Camp H.J.M."/>
        </authorList>
    </citation>
    <scope>NUCLEOTIDE SEQUENCE [LARGE SCALE GENOMIC DNA]</scope>
    <source>
        <strain evidence="2 3">SolV</strain>
    </source>
</reference>
<dbReference type="AlphaFoldDB" id="I0JYA9"/>
<dbReference type="SUPFAM" id="SSF143422">
    <property type="entry name" value="Transposase IS200-like"/>
    <property type="match status" value="1"/>
</dbReference>
<sequence>MDGKRWKRSKTAVYNIGYQLIWCPKYRRPVLVGEVAAAAKRAIARESQKNRSGDCAGRSYA</sequence>
<dbReference type="InParanoid" id="I0JYA9"/>
<comment type="caution">
    <text evidence="2">The sequence shown here is derived from an EMBL/GenBank/DDBJ whole genome shotgun (WGS) entry which is preliminary data.</text>
</comment>
<gene>
    <name evidence="2" type="ORF">MFUM_50019</name>
</gene>
<dbReference type="InterPro" id="IPR036515">
    <property type="entry name" value="Transposase_17_sf"/>
</dbReference>